<evidence type="ECO:0000259" key="2">
    <source>
        <dbReference type="Pfam" id="PF03235"/>
    </source>
</evidence>
<dbReference type="PANTHER" id="PTHR39639:SF1">
    <property type="entry name" value="DUF262 DOMAIN-CONTAINING PROTEIN"/>
    <property type="match status" value="1"/>
</dbReference>
<comment type="caution">
    <text evidence="3">The sequence shown here is derived from an EMBL/GenBank/DDBJ whole genome shotgun (WGS) entry which is preliminary data.</text>
</comment>
<dbReference type="EMBL" id="CAJVPY010014528">
    <property type="protein sequence ID" value="CAG8747069.1"/>
    <property type="molecule type" value="Genomic_DNA"/>
</dbReference>
<dbReference type="InterPro" id="IPR004919">
    <property type="entry name" value="GmrSD_N"/>
</dbReference>
<name>A0A9N9IUA8_9GLOM</name>
<gene>
    <name evidence="3" type="ORF">DERYTH_LOCUS16528</name>
</gene>
<proteinExistence type="predicted"/>
<accession>A0A9N9IUA8</accession>
<dbReference type="OrthoDB" id="5419821at2759"/>
<evidence type="ECO:0000313" key="3">
    <source>
        <dbReference type="EMBL" id="CAG8747069.1"/>
    </source>
</evidence>
<dbReference type="Proteomes" id="UP000789405">
    <property type="component" value="Unassembled WGS sequence"/>
</dbReference>
<feature type="domain" description="GmrSD restriction endonucleases N-terminal" evidence="2">
    <location>
        <begin position="71"/>
        <end position="161"/>
    </location>
</feature>
<sequence>MSSRMDEALTKPRNVTHTLYKLYNWLQMGMIDLNPEFQRGTFSYFLRRGLVEIYKKALLKVSFGSYTSSDVVWTGMKQSHLVDSVLNNFYIPPVIFSCKKLDSKRWMRVCIDGKQRLTAIRKFMDNEIPHLSPSDGNISKRYYKSINGSKRSLTEAERELFDCSELLCVEYYDLTLHQEQEIFSRVQLGVALTPAEKLQAISSPMADFAHTIYTQHPSISAIMDTKRARPFQLITQSLHMIEMEPEKFNATPATITKFLKEDREVPESLRTLANQVYRTIEEMIEDDAELFHRDNKLAPVEFVFLTYLISKYPGLPIFQYQNRLLAMKKHVRAKHDDIRFNNKVYDTLKKFIDNMEFEYVPATHQSSNSSYSSPVQASFDTQTSSATPRVGRKRVKHNPAE</sequence>
<dbReference type="AlphaFoldDB" id="A0A9N9IUA8"/>
<feature type="region of interest" description="Disordered" evidence="1">
    <location>
        <begin position="364"/>
        <end position="401"/>
    </location>
</feature>
<protein>
    <submittedName>
        <fullName evidence="3">23495_t:CDS:1</fullName>
    </submittedName>
</protein>
<dbReference type="PANTHER" id="PTHR39639">
    <property type="entry name" value="CHROMOSOME 16, WHOLE GENOME SHOTGUN SEQUENCE"/>
    <property type="match status" value="1"/>
</dbReference>
<dbReference type="Pfam" id="PF03235">
    <property type="entry name" value="GmrSD_N"/>
    <property type="match status" value="1"/>
</dbReference>
<evidence type="ECO:0000313" key="4">
    <source>
        <dbReference type="Proteomes" id="UP000789405"/>
    </source>
</evidence>
<organism evidence="3 4">
    <name type="scientific">Dentiscutata erythropus</name>
    <dbReference type="NCBI Taxonomy" id="1348616"/>
    <lineage>
        <taxon>Eukaryota</taxon>
        <taxon>Fungi</taxon>
        <taxon>Fungi incertae sedis</taxon>
        <taxon>Mucoromycota</taxon>
        <taxon>Glomeromycotina</taxon>
        <taxon>Glomeromycetes</taxon>
        <taxon>Diversisporales</taxon>
        <taxon>Gigasporaceae</taxon>
        <taxon>Dentiscutata</taxon>
    </lineage>
</organism>
<evidence type="ECO:0000256" key="1">
    <source>
        <dbReference type="SAM" id="MobiDB-lite"/>
    </source>
</evidence>
<feature type="compositionally biased region" description="Basic residues" evidence="1">
    <location>
        <begin position="390"/>
        <end position="401"/>
    </location>
</feature>
<reference evidence="3" key="1">
    <citation type="submission" date="2021-06" db="EMBL/GenBank/DDBJ databases">
        <authorList>
            <person name="Kallberg Y."/>
            <person name="Tangrot J."/>
            <person name="Rosling A."/>
        </authorList>
    </citation>
    <scope>NUCLEOTIDE SEQUENCE</scope>
    <source>
        <strain evidence="3">MA453B</strain>
    </source>
</reference>
<keyword evidence="4" id="KW-1185">Reference proteome</keyword>
<feature type="compositionally biased region" description="Polar residues" evidence="1">
    <location>
        <begin position="374"/>
        <end position="387"/>
    </location>
</feature>